<name>A0A368QQX3_SETIT</name>
<dbReference type="STRING" id="4555.A0A368QQX3"/>
<reference evidence="6" key="2">
    <citation type="submission" date="2015-07" db="EMBL/GenBank/DDBJ databases">
        <authorList>
            <person name="Noorani M."/>
        </authorList>
    </citation>
    <scope>NUCLEOTIDE SEQUENCE</scope>
    <source>
        <strain evidence="6">Yugu1</strain>
    </source>
</reference>
<comment type="similarity">
    <text evidence="1 3">Belongs to the EXO70 family.</text>
</comment>
<accession>A0A368QQX3</accession>
<dbReference type="Gene3D" id="1.20.1280.170">
    <property type="entry name" value="Exocyst complex component Exo70"/>
    <property type="match status" value="1"/>
</dbReference>
<reference evidence="6" key="1">
    <citation type="journal article" date="2012" name="Nat. Biotechnol.">
        <title>Reference genome sequence of the model plant Setaria.</title>
        <authorList>
            <person name="Bennetzen J.L."/>
            <person name="Schmutz J."/>
            <person name="Wang H."/>
            <person name="Percifield R."/>
            <person name="Hawkins J."/>
            <person name="Pontaroli A.C."/>
            <person name="Estep M."/>
            <person name="Feng L."/>
            <person name="Vaughn J.N."/>
            <person name="Grimwood J."/>
            <person name="Jenkins J."/>
            <person name="Barry K."/>
            <person name="Lindquist E."/>
            <person name="Hellsten U."/>
            <person name="Deshpande S."/>
            <person name="Wang X."/>
            <person name="Wu X."/>
            <person name="Mitros T."/>
            <person name="Triplett J."/>
            <person name="Yang X."/>
            <person name="Ye C.Y."/>
            <person name="Mauro-Herrera M."/>
            <person name="Wang L."/>
            <person name="Li P."/>
            <person name="Sharma M."/>
            <person name="Sharma R."/>
            <person name="Ronald P.C."/>
            <person name="Panaud O."/>
            <person name="Kellogg E.A."/>
            <person name="Brutnell T.P."/>
            <person name="Doust A.N."/>
            <person name="Tuskan G.A."/>
            <person name="Rokhsar D."/>
            <person name="Devos K.M."/>
        </authorList>
    </citation>
    <scope>NUCLEOTIDE SEQUENCE [LARGE SCALE GENOMIC DNA]</scope>
    <source>
        <strain evidence="6">Yugu1</strain>
    </source>
</reference>
<gene>
    <name evidence="6" type="ORF">SETIT_4G050300v2</name>
</gene>
<dbReference type="Pfam" id="PF03081">
    <property type="entry name" value="Exo70_C"/>
    <property type="match status" value="1"/>
</dbReference>
<keyword evidence="3" id="KW-0268">Exocytosis</keyword>
<evidence type="ECO:0000256" key="4">
    <source>
        <dbReference type="SAM" id="MobiDB-lite"/>
    </source>
</evidence>
<dbReference type="AlphaFoldDB" id="A0A368QQX3"/>
<dbReference type="GO" id="GO:0015031">
    <property type="term" value="P:protein transport"/>
    <property type="evidence" value="ECO:0007669"/>
    <property type="project" value="UniProtKB-KW"/>
</dbReference>
<evidence type="ECO:0000313" key="6">
    <source>
        <dbReference type="EMBL" id="RCV20366.1"/>
    </source>
</evidence>
<proteinExistence type="inferred from homology"/>
<evidence type="ECO:0000259" key="5">
    <source>
        <dbReference type="Pfam" id="PF03081"/>
    </source>
</evidence>
<protein>
    <recommendedName>
        <fullName evidence="3">Exocyst subunit Exo70 family protein</fullName>
    </recommendedName>
</protein>
<dbReference type="OrthoDB" id="676825at2759"/>
<dbReference type="PANTHER" id="PTHR12542:SF24">
    <property type="entry name" value="EXOCYST SUBUNIT EXO70 FAMILY PROTEIN"/>
    <property type="match status" value="1"/>
</dbReference>
<dbReference type="InterPro" id="IPR004140">
    <property type="entry name" value="Exo70"/>
</dbReference>
<comment type="function">
    <text evidence="3">Component of the exocyst complex.</text>
</comment>
<organism evidence="6">
    <name type="scientific">Setaria italica</name>
    <name type="common">Foxtail millet</name>
    <name type="synonym">Panicum italicum</name>
    <dbReference type="NCBI Taxonomy" id="4555"/>
    <lineage>
        <taxon>Eukaryota</taxon>
        <taxon>Viridiplantae</taxon>
        <taxon>Streptophyta</taxon>
        <taxon>Embryophyta</taxon>
        <taxon>Tracheophyta</taxon>
        <taxon>Spermatophyta</taxon>
        <taxon>Magnoliopsida</taxon>
        <taxon>Liliopsida</taxon>
        <taxon>Poales</taxon>
        <taxon>Poaceae</taxon>
        <taxon>PACMAD clade</taxon>
        <taxon>Panicoideae</taxon>
        <taxon>Panicodae</taxon>
        <taxon>Paniceae</taxon>
        <taxon>Cenchrinae</taxon>
        <taxon>Setaria</taxon>
    </lineage>
</organism>
<feature type="region of interest" description="Disordered" evidence="4">
    <location>
        <begin position="1"/>
        <end position="62"/>
    </location>
</feature>
<dbReference type="InterPro" id="IPR046364">
    <property type="entry name" value="Exo70_C"/>
</dbReference>
<dbReference type="PANTHER" id="PTHR12542">
    <property type="entry name" value="EXOCYST COMPLEX PROTEIN EXO70"/>
    <property type="match status" value="1"/>
</dbReference>
<evidence type="ECO:0000256" key="1">
    <source>
        <dbReference type="ARBA" id="ARBA00006756"/>
    </source>
</evidence>
<sequence length="492" mass="52718">MPILARLESGGGGGYDNSSGGGSSPASPGASESDGSSSADEFYPPDLITSEFPRHASPLSSSARDEFDFDRDCVRQFFVSSPRVLDDVHTHQQRTLLLLLPAFASPADAASQADALSHWLSGLDIAWVLDMGASGRGGGALPRRELGSRVSAWAQALGTMERLFRRLRHRELEPAQAAALGELAAASSGAMLGLAGAVAVLGSSPSTLLAALDLYAPLSETYPVLAVLFSWGPFHPVPAAAGAALAGLVETARRGGRDLGAFVRSHCTWQMPQGGEVHPCVGFWMGYLRCMLRRRVSLHLVLGGDDGESPATPLAPGAEGIHRLVAELVSCLEAALEEKAAALASPGLRQVFMLNNTHAVVRRAAGSDLRHFLPSDWLRVREERIEGLIRGYMDASWVPVVSRLDSGGGRTKQPARRRRPLIAFYTAFENACSAQRCWNVPNPALRGVLRNTVSEYVVPAYRRYLDDHPEVEAAPGHTAEELEEQLSDLFEG</sequence>
<feature type="compositionally biased region" description="Gly residues" evidence="4">
    <location>
        <begin position="9"/>
        <end position="23"/>
    </location>
</feature>
<keyword evidence="3" id="KW-0653">Protein transport</keyword>
<evidence type="ECO:0000256" key="3">
    <source>
        <dbReference type="RuleBase" id="RU365026"/>
    </source>
</evidence>
<evidence type="ECO:0000256" key="2">
    <source>
        <dbReference type="ARBA" id="ARBA00022448"/>
    </source>
</evidence>
<dbReference type="InterPro" id="IPR016159">
    <property type="entry name" value="Cullin_repeat-like_dom_sf"/>
</dbReference>
<keyword evidence="2 3" id="KW-0813">Transport</keyword>
<dbReference type="SUPFAM" id="SSF74788">
    <property type="entry name" value="Cullin repeat-like"/>
    <property type="match status" value="1"/>
</dbReference>
<dbReference type="GO" id="GO:0000145">
    <property type="term" value="C:exocyst"/>
    <property type="evidence" value="ECO:0007669"/>
    <property type="project" value="InterPro"/>
</dbReference>
<feature type="compositionally biased region" description="Low complexity" evidence="4">
    <location>
        <begin position="24"/>
        <end position="41"/>
    </location>
</feature>
<feature type="domain" description="Exocyst complex subunit Exo70 C-terminal" evidence="5">
    <location>
        <begin position="180"/>
        <end position="488"/>
    </location>
</feature>
<dbReference type="GO" id="GO:0006887">
    <property type="term" value="P:exocytosis"/>
    <property type="evidence" value="ECO:0007669"/>
    <property type="project" value="UniProtKB-KW"/>
</dbReference>
<dbReference type="GO" id="GO:0005546">
    <property type="term" value="F:phosphatidylinositol-4,5-bisphosphate binding"/>
    <property type="evidence" value="ECO:0007669"/>
    <property type="project" value="InterPro"/>
</dbReference>
<dbReference type="EMBL" id="CM003531">
    <property type="protein sequence ID" value="RCV20366.1"/>
    <property type="molecule type" value="Genomic_DNA"/>
</dbReference>